<gene>
    <name evidence="3" type="ORF">TRAPUB_4934</name>
</gene>
<protein>
    <recommendedName>
        <fullName evidence="2">SWIM-type domain-containing protein</fullName>
    </recommendedName>
</protein>
<reference evidence="3 4" key="1">
    <citation type="submission" date="2016-10" db="EMBL/GenBank/DDBJ databases">
        <title>Genome sequence of the basidiomycete white-rot fungus Trametes pubescens.</title>
        <authorList>
            <person name="Makela M.R."/>
            <person name="Granchi Z."/>
            <person name="Peng M."/>
            <person name="De Vries R.P."/>
            <person name="Grigoriev I."/>
            <person name="Riley R."/>
            <person name="Hilden K."/>
        </authorList>
    </citation>
    <scope>NUCLEOTIDE SEQUENCE [LARGE SCALE GENOMIC DNA]</scope>
    <source>
        <strain evidence="3 4">FBCC735</strain>
    </source>
</reference>
<keyword evidence="4" id="KW-1185">Reference proteome</keyword>
<feature type="domain" description="SWIM-type" evidence="2">
    <location>
        <begin position="480"/>
        <end position="515"/>
    </location>
</feature>
<dbReference type="AlphaFoldDB" id="A0A1M2V9F5"/>
<evidence type="ECO:0000313" key="3">
    <source>
        <dbReference type="EMBL" id="OJT04300.1"/>
    </source>
</evidence>
<dbReference type="InterPro" id="IPR007527">
    <property type="entry name" value="Znf_SWIM"/>
</dbReference>
<keyword evidence="1" id="KW-0862">Zinc</keyword>
<keyword evidence="1" id="KW-0863">Zinc-finger</keyword>
<dbReference type="PROSITE" id="PS50966">
    <property type="entry name" value="ZF_SWIM"/>
    <property type="match status" value="1"/>
</dbReference>
<proteinExistence type="predicted"/>
<organism evidence="3 4">
    <name type="scientific">Trametes pubescens</name>
    <name type="common">White-rot fungus</name>
    <dbReference type="NCBI Taxonomy" id="154538"/>
    <lineage>
        <taxon>Eukaryota</taxon>
        <taxon>Fungi</taxon>
        <taxon>Dikarya</taxon>
        <taxon>Basidiomycota</taxon>
        <taxon>Agaricomycotina</taxon>
        <taxon>Agaricomycetes</taxon>
        <taxon>Polyporales</taxon>
        <taxon>Polyporaceae</taxon>
        <taxon>Trametes</taxon>
    </lineage>
</organism>
<evidence type="ECO:0000313" key="4">
    <source>
        <dbReference type="Proteomes" id="UP000184267"/>
    </source>
</evidence>
<evidence type="ECO:0000256" key="1">
    <source>
        <dbReference type="PROSITE-ProRule" id="PRU00325"/>
    </source>
</evidence>
<name>A0A1M2V9F5_TRAPU</name>
<dbReference type="OrthoDB" id="2422225at2759"/>
<dbReference type="STRING" id="154538.A0A1M2V9F5"/>
<comment type="caution">
    <text evidence="3">The sequence shown here is derived from an EMBL/GenBank/DDBJ whole genome shotgun (WGS) entry which is preliminary data.</text>
</comment>
<dbReference type="GO" id="GO:0008270">
    <property type="term" value="F:zinc ion binding"/>
    <property type="evidence" value="ECO:0007669"/>
    <property type="project" value="UniProtKB-KW"/>
</dbReference>
<dbReference type="OMA" id="HELWAQC"/>
<evidence type="ECO:0000259" key="2">
    <source>
        <dbReference type="PROSITE" id="PS50966"/>
    </source>
</evidence>
<dbReference type="EMBL" id="MNAD01001548">
    <property type="protein sequence ID" value="OJT04300.1"/>
    <property type="molecule type" value="Genomic_DNA"/>
</dbReference>
<accession>A0A1M2V9F5</accession>
<sequence length="651" mass="73312">MEMFSRQLYRGQRDADPMHQNVRYELQSSDFSRLYRQHYRADYDIDVSILPEYNVDNWLDPTSSHYKRDIADSVFHYAARAANNERFKVCIATPEMRTAAWKYCHQKQLVLDGTFGVCTSRLLLWIAMGVDEAHHGVPVAMFLFSAPSGNRATHAGYDTEILTEILGKWKTWMGRSPDEANIPFEPSVAMTDTDQKERAALLNLWPNMILLLCKFHVRQCWKNKRNSLYNKQAPHWRSYLESRAQTLEEALLQTVNHEAAVTLIADEEETLHAIATADAAGGKASQAGLSYLAYMRSQWMPVPMWTGWSRRGREDAAKRMGVSVDDVLPTTNHLEAFNGSLKRNHLPQLQHSGTRLRFDILIFHLTVNILPRVYARHRMLLGYRRWKVQRFWAAAGGMELQAAARVRGSDSCGGAHTTAPASSRPWYFFQPDARRDLEAEAILHRGLLQPVHADVPHELWAQCISSSLVTRAPGVPPVPYKLTFHPSGVATCTCLDWLTRGGACKHLRAFRLTITSWAEAGFIVANFPSPTSQEDAMQIDKQNQLWYGARYAQSVTALPGTPRLALSDPDHPAEPECPMDMDVSPHPPLISRSQANTVILPPHSMGDGTGSLENELQLLEVAELDSSFHPAPGLYSMDDTHSEPAIFNGTM</sequence>
<keyword evidence="1" id="KW-0479">Metal-binding</keyword>
<dbReference type="Proteomes" id="UP000184267">
    <property type="component" value="Unassembled WGS sequence"/>
</dbReference>